<feature type="compositionally biased region" description="Polar residues" evidence="3">
    <location>
        <begin position="406"/>
        <end position="420"/>
    </location>
</feature>
<gene>
    <name evidence="6" type="primary">LOC111007600</name>
</gene>
<evidence type="ECO:0000256" key="2">
    <source>
        <dbReference type="PROSITE-ProRule" id="PRU00117"/>
    </source>
</evidence>
<evidence type="ECO:0000313" key="6">
    <source>
        <dbReference type="RefSeq" id="XP_022135706.1"/>
    </source>
</evidence>
<keyword evidence="1" id="KW-0677">Repeat</keyword>
<feature type="domain" description="K Homology" evidence="4">
    <location>
        <begin position="86"/>
        <end position="159"/>
    </location>
</feature>
<feature type="region of interest" description="Disordered" evidence="3">
    <location>
        <begin position="264"/>
        <end position="420"/>
    </location>
</feature>
<sequence length="542" mass="57645">MKDHGHSDELHSDTNKRKLEENIQLAKQKAQEIVAKLVSNAESKRPRFDYEPPTATAASAPPNPSLSASPFPVSSGTPTGPYHGFQSMSKKINIPNIKVGLIIGKGGETIKYLQLQSGAKIQITRDLEADPQSLTRDVELTGTSEQVSRAEQLINEVIAEADSGGSASATNQGVNSGQPGVEQFVMKIPNNKVALVIGKGGETIKSIQSKSAARVQVIPLHLPPGDTSTERNIYINGLKEQIESAKELIDEVISGKRLVNTSETTSYAQPTYPPPTNWPQAAQPPQQQQPQYGYAQGTYPPPPGPPYYSNYPTQVGSWDQANQSTIQPSDPSTGYNYHSQQSQVGSAPPPYQGYSYGQPASSGTHGYDQSYSQQAPSYGQNFSGRIPQYDQQNMYLNSGGAPPGVPSTNGTSSEGSYPSAAYQVSNSQPVANPMAGYWTYPGDPNQSLPQTGNDQSGYYQAVSGGQEQPHVAHQPVYEQGGYPLPPATYSQGITPPAPVPPQTEAQIQPQPPSGSGIETSGNGNSKGGQSLAPVPDAAHTES</sequence>
<evidence type="ECO:0000259" key="4">
    <source>
        <dbReference type="SMART" id="SM00322"/>
    </source>
</evidence>
<feature type="compositionally biased region" description="Polar residues" evidence="3">
    <location>
        <begin position="361"/>
        <end position="396"/>
    </location>
</feature>
<dbReference type="KEGG" id="mcha:111007600"/>
<dbReference type="PANTHER" id="PTHR10288">
    <property type="entry name" value="KH DOMAIN CONTAINING RNA BINDING PROTEIN"/>
    <property type="match status" value="1"/>
</dbReference>
<dbReference type="PROSITE" id="PS50084">
    <property type="entry name" value="KH_TYPE_1"/>
    <property type="match status" value="2"/>
</dbReference>
<dbReference type="SUPFAM" id="SSF54791">
    <property type="entry name" value="Eukaryotic type KH-domain (KH-domain type I)"/>
    <property type="match status" value="2"/>
</dbReference>
<reference evidence="6" key="1">
    <citation type="submission" date="2025-08" db="UniProtKB">
        <authorList>
            <consortium name="RefSeq"/>
        </authorList>
    </citation>
    <scope>IDENTIFICATION</scope>
    <source>
        <strain evidence="6">OHB3-1</strain>
    </source>
</reference>
<dbReference type="Proteomes" id="UP000504603">
    <property type="component" value="Unplaced"/>
</dbReference>
<evidence type="ECO:0000256" key="3">
    <source>
        <dbReference type="SAM" id="MobiDB-lite"/>
    </source>
</evidence>
<dbReference type="Gene3D" id="3.30.1370.10">
    <property type="entry name" value="K Homology domain, type 1"/>
    <property type="match status" value="2"/>
</dbReference>
<feature type="compositionally biased region" description="Polar residues" evidence="3">
    <location>
        <begin position="314"/>
        <end position="344"/>
    </location>
</feature>
<feature type="domain" description="K Homology" evidence="4">
    <location>
        <begin position="180"/>
        <end position="254"/>
    </location>
</feature>
<feature type="region of interest" description="Disordered" evidence="3">
    <location>
        <begin position="1"/>
        <end position="23"/>
    </location>
</feature>
<dbReference type="RefSeq" id="XP_022135706.1">
    <property type="nucleotide sequence ID" value="XM_022280014.1"/>
</dbReference>
<dbReference type="GO" id="GO:0003723">
    <property type="term" value="F:RNA binding"/>
    <property type="evidence" value="ECO:0007669"/>
    <property type="project" value="UniProtKB-UniRule"/>
</dbReference>
<dbReference type="OrthoDB" id="5204190at2759"/>
<evidence type="ECO:0000256" key="1">
    <source>
        <dbReference type="ARBA" id="ARBA00022737"/>
    </source>
</evidence>
<feature type="region of interest" description="Disordered" evidence="3">
    <location>
        <begin position="37"/>
        <end position="84"/>
    </location>
</feature>
<dbReference type="InterPro" id="IPR004087">
    <property type="entry name" value="KH_dom"/>
</dbReference>
<organism evidence="5 6">
    <name type="scientific">Momordica charantia</name>
    <name type="common">Bitter gourd</name>
    <name type="synonym">Balsam pear</name>
    <dbReference type="NCBI Taxonomy" id="3673"/>
    <lineage>
        <taxon>Eukaryota</taxon>
        <taxon>Viridiplantae</taxon>
        <taxon>Streptophyta</taxon>
        <taxon>Embryophyta</taxon>
        <taxon>Tracheophyta</taxon>
        <taxon>Spermatophyta</taxon>
        <taxon>Magnoliopsida</taxon>
        <taxon>eudicotyledons</taxon>
        <taxon>Gunneridae</taxon>
        <taxon>Pentapetalae</taxon>
        <taxon>rosids</taxon>
        <taxon>fabids</taxon>
        <taxon>Cucurbitales</taxon>
        <taxon>Cucurbitaceae</taxon>
        <taxon>Momordiceae</taxon>
        <taxon>Momordica</taxon>
    </lineage>
</organism>
<dbReference type="AlphaFoldDB" id="A0A6J1C1H6"/>
<feature type="compositionally biased region" description="Low complexity" evidence="3">
    <location>
        <begin position="278"/>
        <end position="298"/>
    </location>
</feature>
<accession>A0A6J1C1H6</accession>
<keyword evidence="5" id="KW-1185">Reference proteome</keyword>
<dbReference type="SMART" id="SM00322">
    <property type="entry name" value="KH"/>
    <property type="match status" value="2"/>
</dbReference>
<proteinExistence type="predicted"/>
<evidence type="ECO:0000313" key="5">
    <source>
        <dbReference type="Proteomes" id="UP000504603"/>
    </source>
</evidence>
<dbReference type="InterPro" id="IPR004088">
    <property type="entry name" value="KH_dom_type_1"/>
</dbReference>
<feature type="compositionally biased region" description="Low complexity" evidence="3">
    <location>
        <begin position="52"/>
        <end position="72"/>
    </location>
</feature>
<protein>
    <submittedName>
        <fullName evidence="6">Far upstream element-binding protein 1-like</fullName>
    </submittedName>
</protein>
<feature type="compositionally biased region" description="Polar residues" evidence="3">
    <location>
        <begin position="444"/>
        <end position="466"/>
    </location>
</feature>
<keyword evidence="2" id="KW-0694">RNA-binding</keyword>
<feature type="compositionally biased region" description="Basic and acidic residues" evidence="3">
    <location>
        <begin position="1"/>
        <end position="21"/>
    </location>
</feature>
<dbReference type="InterPro" id="IPR036612">
    <property type="entry name" value="KH_dom_type_1_sf"/>
</dbReference>
<feature type="region of interest" description="Disordered" evidence="3">
    <location>
        <begin position="435"/>
        <end position="542"/>
    </location>
</feature>
<dbReference type="Pfam" id="PF00013">
    <property type="entry name" value="KH_1"/>
    <property type="match status" value="2"/>
</dbReference>
<dbReference type="GeneID" id="111007600"/>
<name>A0A6J1C1H6_MOMCH</name>